<evidence type="ECO:0000313" key="1">
    <source>
        <dbReference type="EMBL" id="KKL25084.1"/>
    </source>
</evidence>
<dbReference type="AlphaFoldDB" id="A0A0F9BSX8"/>
<protein>
    <recommendedName>
        <fullName evidence="2">DUF5666 domain-containing protein</fullName>
    </recommendedName>
</protein>
<name>A0A0F9BSX8_9ZZZZ</name>
<reference evidence="1" key="1">
    <citation type="journal article" date="2015" name="Nature">
        <title>Complex archaea that bridge the gap between prokaryotes and eukaryotes.</title>
        <authorList>
            <person name="Spang A."/>
            <person name="Saw J.H."/>
            <person name="Jorgensen S.L."/>
            <person name="Zaremba-Niedzwiedzka K."/>
            <person name="Martijn J."/>
            <person name="Lind A.E."/>
            <person name="van Eijk R."/>
            <person name="Schleper C."/>
            <person name="Guy L."/>
            <person name="Ettema T.J."/>
        </authorList>
    </citation>
    <scope>NUCLEOTIDE SEQUENCE</scope>
</reference>
<organism evidence="1">
    <name type="scientific">marine sediment metagenome</name>
    <dbReference type="NCBI Taxonomy" id="412755"/>
    <lineage>
        <taxon>unclassified sequences</taxon>
        <taxon>metagenomes</taxon>
        <taxon>ecological metagenomes</taxon>
    </lineage>
</organism>
<comment type="caution">
    <text evidence="1">The sequence shown here is derived from an EMBL/GenBank/DDBJ whole genome shotgun (WGS) entry which is preliminary data.</text>
</comment>
<gene>
    <name evidence="1" type="ORF">LCGC14_2408850</name>
</gene>
<proteinExistence type="predicted"/>
<evidence type="ECO:0008006" key="2">
    <source>
        <dbReference type="Google" id="ProtNLM"/>
    </source>
</evidence>
<sequence length="140" mass="15438">MCRTTKLLTLAFFLGAFLFGLNAFAGKSVDWPGFAEGAASLAVVDGKIKSLDLEKMSITLEECEMLGHGPLFLGKDTICYMGDAKADIVSIRGGTKFQKEDELGFDHLKAGDYVKCNYSIRDGRFWAVRIVLITPYLKVE</sequence>
<accession>A0A0F9BSX8</accession>
<dbReference type="EMBL" id="LAZR01036348">
    <property type="protein sequence ID" value="KKL25084.1"/>
    <property type="molecule type" value="Genomic_DNA"/>
</dbReference>